<feature type="coiled-coil region" evidence="1">
    <location>
        <begin position="458"/>
        <end position="492"/>
    </location>
</feature>
<accession>A0ABP0K302</accession>
<comment type="caution">
    <text evidence="3">The sequence shown here is derived from an EMBL/GenBank/DDBJ whole genome shotgun (WGS) entry which is preliminary data.</text>
</comment>
<feature type="coiled-coil region" evidence="1">
    <location>
        <begin position="113"/>
        <end position="168"/>
    </location>
</feature>
<evidence type="ECO:0000313" key="3">
    <source>
        <dbReference type="EMBL" id="CAK9020529.1"/>
    </source>
</evidence>
<organism evidence="3 4">
    <name type="scientific">Durusdinium trenchii</name>
    <dbReference type="NCBI Taxonomy" id="1381693"/>
    <lineage>
        <taxon>Eukaryota</taxon>
        <taxon>Sar</taxon>
        <taxon>Alveolata</taxon>
        <taxon>Dinophyceae</taxon>
        <taxon>Suessiales</taxon>
        <taxon>Symbiodiniaceae</taxon>
        <taxon>Durusdinium</taxon>
    </lineage>
</organism>
<protein>
    <recommendedName>
        <fullName evidence="5">Cilia- and flagella-associated protein 157</fullName>
    </recommendedName>
</protein>
<feature type="coiled-coil region" evidence="1">
    <location>
        <begin position="283"/>
        <end position="310"/>
    </location>
</feature>
<evidence type="ECO:0000256" key="2">
    <source>
        <dbReference type="SAM" id="MobiDB-lite"/>
    </source>
</evidence>
<feature type="region of interest" description="Disordered" evidence="2">
    <location>
        <begin position="56"/>
        <end position="76"/>
    </location>
</feature>
<proteinExistence type="predicted"/>
<name>A0ABP0K302_9DINO</name>
<keyword evidence="4" id="KW-1185">Reference proteome</keyword>
<sequence length="701" mass="80230">MMGAKSPSGLGGGDQAKVEEINSLTRRLQELKLKYDNQGVLLKRTDEELRELKTKHRKLRADHDESGVAGGRQNGGEQQGLMQRVEIAEAQQSRLEAAVQRIEYDKEVLDGEVTTLKLQLGSAQEEAATLQSRVQFLEKSLESVKDVALQFEEENKTLIETLRDAEARELELRDSLTAKDEILGSLQSEAQLLGKQKTDMKAARREGNRNRRQLLLLAEKSNRLQADMNTSVINHKRLLEELKSEYEEHAETVRAEWNLDRKARIEDNDKLKQRFENLKLIQFEDKQQLLREQREVVKALQTQFEEYRQTAEMLFESEATKLENKLHMQTEKYEEEIRYIIKAKDQHFDMMMMAKDAKIMNLIEGSDLQRVLVQHEQDLEQLHRNHAEDLEKMRLATEAEQRDTIAELHSQIDSHLLEEDKLRESIGNLETLLEKAGALNQKRLDQMAQRESKHLEDMQGLQDLLQEAHLAKEKLNQEKQDLRHRIVRLKFQAKGDADETLPNLVKCLSLETSKLKAKHEHLLKRMENGVSQNRVLQQQNLILSQQLERVLYYRIKSRFGDKNTREVLSGNTTTKSQLRDLGHGHLRSAIATLQQVLDGPGSSAPAEEADADVDASHPTKAIEFLADAEAPSEVEAGVKVRIPAKLRRLLDADAPESARVDRAEVLELAQSVEYLQRFQQVSAAFASGSLRLPMAVNNKLH</sequence>
<gene>
    <name evidence="3" type="ORF">SCF082_LOCUS14948</name>
</gene>
<keyword evidence="1" id="KW-0175">Coiled coil</keyword>
<evidence type="ECO:0000256" key="1">
    <source>
        <dbReference type="SAM" id="Coils"/>
    </source>
</evidence>
<dbReference type="Proteomes" id="UP001642464">
    <property type="component" value="Unassembled WGS sequence"/>
</dbReference>
<evidence type="ECO:0008006" key="5">
    <source>
        <dbReference type="Google" id="ProtNLM"/>
    </source>
</evidence>
<dbReference type="EMBL" id="CAXAMM010009481">
    <property type="protein sequence ID" value="CAK9020529.1"/>
    <property type="molecule type" value="Genomic_DNA"/>
</dbReference>
<feature type="non-terminal residue" evidence="3">
    <location>
        <position position="701"/>
    </location>
</feature>
<reference evidence="3 4" key="1">
    <citation type="submission" date="2024-02" db="EMBL/GenBank/DDBJ databases">
        <authorList>
            <person name="Chen Y."/>
            <person name="Shah S."/>
            <person name="Dougan E. K."/>
            <person name="Thang M."/>
            <person name="Chan C."/>
        </authorList>
    </citation>
    <scope>NUCLEOTIDE SEQUENCE [LARGE SCALE GENOMIC DNA]</scope>
</reference>
<feature type="coiled-coil region" evidence="1">
    <location>
        <begin position="365"/>
        <end position="392"/>
    </location>
</feature>
<evidence type="ECO:0000313" key="4">
    <source>
        <dbReference type="Proteomes" id="UP001642464"/>
    </source>
</evidence>